<evidence type="ECO:0000256" key="2">
    <source>
        <dbReference type="SAM" id="MobiDB-lite"/>
    </source>
</evidence>
<feature type="transmembrane region" description="Helical" evidence="3">
    <location>
        <begin position="473"/>
        <end position="496"/>
    </location>
</feature>
<dbReference type="PANTHER" id="PTHR46494">
    <property type="entry name" value="CORA FAMILY METAL ION TRANSPORTER (EUROFUNG)"/>
    <property type="match status" value="1"/>
</dbReference>
<feature type="region of interest" description="Disordered" evidence="2">
    <location>
        <begin position="393"/>
        <end position="415"/>
    </location>
</feature>
<accession>A0A6A7C6E9</accession>
<dbReference type="Gene3D" id="1.20.58.340">
    <property type="entry name" value="Magnesium transport protein CorA, transmembrane region"/>
    <property type="match status" value="1"/>
</dbReference>
<dbReference type="EMBL" id="MU005964">
    <property type="protein sequence ID" value="KAF2862817.1"/>
    <property type="molecule type" value="Genomic_DNA"/>
</dbReference>
<gene>
    <name evidence="4" type="ORF">K470DRAFT_255722</name>
</gene>
<dbReference type="GO" id="GO:0005886">
    <property type="term" value="C:plasma membrane"/>
    <property type="evidence" value="ECO:0007669"/>
    <property type="project" value="UniProtKB-SubCell"/>
</dbReference>
<dbReference type="SUPFAM" id="SSF143865">
    <property type="entry name" value="CorA soluble domain-like"/>
    <property type="match status" value="1"/>
</dbReference>
<dbReference type="GO" id="GO:0015087">
    <property type="term" value="F:cobalt ion transmembrane transporter activity"/>
    <property type="evidence" value="ECO:0007669"/>
    <property type="project" value="TreeGrafter"/>
</dbReference>
<dbReference type="InterPro" id="IPR045861">
    <property type="entry name" value="CorA_cytoplasmic_dom"/>
</dbReference>
<proteinExistence type="predicted"/>
<feature type="region of interest" description="Disordered" evidence="2">
    <location>
        <begin position="116"/>
        <end position="138"/>
    </location>
</feature>
<keyword evidence="3" id="KW-1133">Transmembrane helix</keyword>
<keyword evidence="3" id="KW-0812">Transmembrane</keyword>
<dbReference type="Proteomes" id="UP000799421">
    <property type="component" value="Unassembled WGS sequence"/>
</dbReference>
<sequence>MDSPHPKIAKIPSQMDDSFRFRDMDNLPKFGEILQNVQSHATRHFIVDFNAGKARVAFDLPEDAFTSIFKAGAPSNMARWINIWHPYRQRPLLNLISQRYGFSPRLSALMSSDPRISRKRSKMMRQPPQDYFAKQQRETVNARDLEKGDALSELSATPDQTPSPGLSNANLKNIYSLVEDIWHYTSVDMGKGYTCIGYNTLYGTKHPEQVCTDGPLPHCTRIWTWLILCDDGSVISVSEDPFPLVDGQFTPFQKRVIEDVRRNVFNIFCSLSKAKEASMLVNKPMALLPLRIPPSNGAEPANPVHLAGLLFYYLFESWQNGYNIVTRRENGYRDEIALIRQQMFEKPTLAHIDRLDTIGNELKVLKRHYTGYKRIIERLVEMQDDTQRIHNLPRSESHDSVNTIRPQPVQPQTPGVALGSAAKIRFRRLQDLIDLYALDELEEYIQQKESLVGMSFNLIALSENLCMERLTRVGLLITKVTILFMPVSFMTSYFGLQLKGTEYSVGEYWIAFAVILVCSWLVLLLFGVLSGSMETFGYVKRKFAGRGKKEVDMV</sequence>
<keyword evidence="3" id="KW-0472">Membrane</keyword>
<evidence type="ECO:0000256" key="1">
    <source>
        <dbReference type="ARBA" id="ARBA00004651"/>
    </source>
</evidence>
<organism evidence="4 5">
    <name type="scientific">Piedraia hortae CBS 480.64</name>
    <dbReference type="NCBI Taxonomy" id="1314780"/>
    <lineage>
        <taxon>Eukaryota</taxon>
        <taxon>Fungi</taxon>
        <taxon>Dikarya</taxon>
        <taxon>Ascomycota</taxon>
        <taxon>Pezizomycotina</taxon>
        <taxon>Dothideomycetes</taxon>
        <taxon>Dothideomycetidae</taxon>
        <taxon>Capnodiales</taxon>
        <taxon>Piedraiaceae</taxon>
        <taxon>Piedraia</taxon>
    </lineage>
</organism>
<comment type="subcellular location">
    <subcellularLocation>
        <location evidence="1">Cell membrane</location>
        <topology evidence="1">Multi-pass membrane protein</topology>
    </subcellularLocation>
</comment>
<dbReference type="GO" id="GO:0050897">
    <property type="term" value="F:cobalt ion binding"/>
    <property type="evidence" value="ECO:0007669"/>
    <property type="project" value="TreeGrafter"/>
</dbReference>
<name>A0A6A7C6E9_9PEZI</name>
<evidence type="ECO:0008006" key="6">
    <source>
        <dbReference type="Google" id="ProtNLM"/>
    </source>
</evidence>
<evidence type="ECO:0000313" key="5">
    <source>
        <dbReference type="Proteomes" id="UP000799421"/>
    </source>
</evidence>
<reference evidence="4" key="1">
    <citation type="journal article" date="2020" name="Stud. Mycol.">
        <title>101 Dothideomycetes genomes: a test case for predicting lifestyles and emergence of pathogens.</title>
        <authorList>
            <person name="Haridas S."/>
            <person name="Albert R."/>
            <person name="Binder M."/>
            <person name="Bloem J."/>
            <person name="Labutti K."/>
            <person name="Salamov A."/>
            <person name="Andreopoulos B."/>
            <person name="Baker S."/>
            <person name="Barry K."/>
            <person name="Bills G."/>
            <person name="Bluhm B."/>
            <person name="Cannon C."/>
            <person name="Castanera R."/>
            <person name="Culley D."/>
            <person name="Daum C."/>
            <person name="Ezra D."/>
            <person name="Gonzalez J."/>
            <person name="Henrissat B."/>
            <person name="Kuo A."/>
            <person name="Liang C."/>
            <person name="Lipzen A."/>
            <person name="Lutzoni F."/>
            <person name="Magnuson J."/>
            <person name="Mondo S."/>
            <person name="Nolan M."/>
            <person name="Ohm R."/>
            <person name="Pangilinan J."/>
            <person name="Park H.-J."/>
            <person name="Ramirez L."/>
            <person name="Alfaro M."/>
            <person name="Sun H."/>
            <person name="Tritt A."/>
            <person name="Yoshinaga Y."/>
            <person name="Zwiers L.-H."/>
            <person name="Turgeon B."/>
            <person name="Goodwin S."/>
            <person name="Spatafora J."/>
            <person name="Crous P."/>
            <person name="Grigoriev I."/>
        </authorList>
    </citation>
    <scope>NUCLEOTIDE SEQUENCE</scope>
    <source>
        <strain evidence="4">CBS 480.64</strain>
    </source>
</reference>
<dbReference type="GO" id="GO:0015095">
    <property type="term" value="F:magnesium ion transmembrane transporter activity"/>
    <property type="evidence" value="ECO:0007669"/>
    <property type="project" value="TreeGrafter"/>
</dbReference>
<dbReference type="PANTHER" id="PTHR46494:SF1">
    <property type="entry name" value="CORA FAMILY METAL ION TRANSPORTER (EUROFUNG)"/>
    <property type="match status" value="1"/>
</dbReference>
<dbReference type="AlphaFoldDB" id="A0A6A7C6E9"/>
<feature type="transmembrane region" description="Helical" evidence="3">
    <location>
        <begin position="508"/>
        <end position="532"/>
    </location>
</feature>
<feature type="compositionally biased region" description="Polar residues" evidence="2">
    <location>
        <begin position="400"/>
        <end position="413"/>
    </location>
</feature>
<dbReference type="GO" id="GO:0000287">
    <property type="term" value="F:magnesium ion binding"/>
    <property type="evidence" value="ECO:0007669"/>
    <property type="project" value="TreeGrafter"/>
</dbReference>
<keyword evidence="5" id="KW-1185">Reference proteome</keyword>
<dbReference type="OrthoDB" id="5430812at2759"/>
<evidence type="ECO:0000313" key="4">
    <source>
        <dbReference type="EMBL" id="KAF2862817.1"/>
    </source>
</evidence>
<protein>
    <recommendedName>
        <fullName evidence="6">Cora-domain-containing protein</fullName>
    </recommendedName>
</protein>
<evidence type="ECO:0000256" key="3">
    <source>
        <dbReference type="SAM" id="Phobius"/>
    </source>
</evidence>